<dbReference type="InterPro" id="IPR013785">
    <property type="entry name" value="Aldolase_TIM"/>
</dbReference>
<dbReference type="GO" id="GO:0005737">
    <property type="term" value="C:cytoplasm"/>
    <property type="evidence" value="ECO:0007669"/>
    <property type="project" value="TreeGrafter"/>
</dbReference>
<reference evidence="5" key="2">
    <citation type="submission" date="2020-09" db="EMBL/GenBank/DDBJ databases">
        <authorList>
            <person name="Sun Q."/>
            <person name="Zhou Y."/>
        </authorList>
    </citation>
    <scope>NUCLEOTIDE SEQUENCE</scope>
    <source>
        <strain evidence="5">CGMCC 1.14988</strain>
    </source>
</reference>
<dbReference type="AlphaFoldDB" id="A0A8J3ABC3"/>
<name>A0A8J3ABC3_9ACTN</name>
<sequence>MTRPPVPRLLLVTDRRQARADLVDTLAAAVEVVPTGAADDVAVLLRDRDLPAGPRARLAGRLAERLAPRGIRLLIAGDPVLAARVGAAGVHLAAHEALPTGVRPGLLTRSCHDRDEVRAGVRDRLDALVVAPVAPTRSKPGHGPALGTGGVRRLATEAGATPVLALGGVDVASVPHWLAQGAWGVAVMGALMRTDAPDALVADLLAALAAAAPSSTTGARP</sequence>
<evidence type="ECO:0000256" key="2">
    <source>
        <dbReference type="ARBA" id="ARBA00004948"/>
    </source>
</evidence>
<accession>A0A8J3ABC3</accession>
<dbReference type="Gene3D" id="3.20.20.70">
    <property type="entry name" value="Aldolase class I"/>
    <property type="match status" value="1"/>
</dbReference>
<evidence type="ECO:0000313" key="5">
    <source>
        <dbReference type="EMBL" id="GGI09453.1"/>
    </source>
</evidence>
<gene>
    <name evidence="5" type="ORF">GCM10011354_34150</name>
</gene>
<evidence type="ECO:0000259" key="4">
    <source>
        <dbReference type="Pfam" id="PF02581"/>
    </source>
</evidence>
<dbReference type="InterPro" id="IPR036206">
    <property type="entry name" value="ThiamineP_synth_sf"/>
</dbReference>
<comment type="caution">
    <text evidence="5">The sequence shown here is derived from an EMBL/GenBank/DDBJ whole genome shotgun (WGS) entry which is preliminary data.</text>
</comment>
<dbReference type="EMBL" id="BMHA01000015">
    <property type="protein sequence ID" value="GGI09453.1"/>
    <property type="molecule type" value="Genomic_DNA"/>
</dbReference>
<dbReference type="InterPro" id="IPR022998">
    <property type="entry name" value="ThiamineP_synth_TenI"/>
</dbReference>
<evidence type="ECO:0000256" key="3">
    <source>
        <dbReference type="ARBA" id="ARBA00022977"/>
    </source>
</evidence>
<reference evidence="5" key="1">
    <citation type="journal article" date="2014" name="Int. J. Syst. Evol. Microbiol.">
        <title>Complete genome sequence of Corynebacterium casei LMG S-19264T (=DSM 44701T), isolated from a smear-ripened cheese.</title>
        <authorList>
            <consortium name="US DOE Joint Genome Institute (JGI-PGF)"/>
            <person name="Walter F."/>
            <person name="Albersmeier A."/>
            <person name="Kalinowski J."/>
            <person name="Ruckert C."/>
        </authorList>
    </citation>
    <scope>NUCLEOTIDE SEQUENCE</scope>
    <source>
        <strain evidence="5">CGMCC 1.14988</strain>
    </source>
</reference>
<evidence type="ECO:0000256" key="1">
    <source>
        <dbReference type="ARBA" id="ARBA00003814"/>
    </source>
</evidence>
<dbReference type="SUPFAM" id="SSF51391">
    <property type="entry name" value="Thiamin phosphate synthase"/>
    <property type="match status" value="1"/>
</dbReference>
<evidence type="ECO:0000313" key="6">
    <source>
        <dbReference type="Proteomes" id="UP000650511"/>
    </source>
</evidence>
<comment type="function">
    <text evidence="1">Condenses 4-methyl-5-(beta-hydroxyethyl)thiazole monophosphate (THZ-P) and 2-methyl-4-amino-5-hydroxymethyl pyrimidine pyrophosphate (HMP-PP) to form thiamine monophosphate (TMP).</text>
</comment>
<dbReference type="RefSeq" id="WP_229730692.1">
    <property type="nucleotide sequence ID" value="NZ_BMHA01000015.1"/>
</dbReference>
<feature type="domain" description="Thiamine phosphate synthase/TenI" evidence="4">
    <location>
        <begin position="9"/>
        <end position="191"/>
    </location>
</feature>
<dbReference type="PANTHER" id="PTHR20857">
    <property type="entry name" value="THIAMINE-PHOSPHATE PYROPHOSPHORYLASE"/>
    <property type="match status" value="1"/>
</dbReference>
<keyword evidence="6" id="KW-1185">Reference proteome</keyword>
<dbReference type="PANTHER" id="PTHR20857:SF15">
    <property type="entry name" value="THIAMINE-PHOSPHATE SYNTHASE"/>
    <property type="match status" value="1"/>
</dbReference>
<keyword evidence="3" id="KW-0784">Thiamine biosynthesis</keyword>
<organism evidence="5 6">
    <name type="scientific">Egicoccus halophilus</name>
    <dbReference type="NCBI Taxonomy" id="1670830"/>
    <lineage>
        <taxon>Bacteria</taxon>
        <taxon>Bacillati</taxon>
        <taxon>Actinomycetota</taxon>
        <taxon>Nitriliruptoria</taxon>
        <taxon>Egicoccales</taxon>
        <taxon>Egicoccaceae</taxon>
        <taxon>Egicoccus</taxon>
    </lineage>
</organism>
<dbReference type="CDD" id="cd00564">
    <property type="entry name" value="TMP_TenI"/>
    <property type="match status" value="1"/>
</dbReference>
<dbReference type="Proteomes" id="UP000650511">
    <property type="component" value="Unassembled WGS sequence"/>
</dbReference>
<comment type="pathway">
    <text evidence="2">Cofactor biosynthesis; thiamine diphosphate biosynthesis.</text>
</comment>
<dbReference type="GO" id="GO:0004789">
    <property type="term" value="F:thiamine-phosphate diphosphorylase activity"/>
    <property type="evidence" value="ECO:0007669"/>
    <property type="project" value="TreeGrafter"/>
</dbReference>
<dbReference type="Pfam" id="PF02581">
    <property type="entry name" value="TMP-TENI"/>
    <property type="match status" value="1"/>
</dbReference>
<dbReference type="GO" id="GO:0009228">
    <property type="term" value="P:thiamine biosynthetic process"/>
    <property type="evidence" value="ECO:0007669"/>
    <property type="project" value="UniProtKB-KW"/>
</dbReference>
<protein>
    <submittedName>
        <fullName evidence="5">Thiamine phosphate synthase</fullName>
    </submittedName>
</protein>
<proteinExistence type="predicted"/>